<accession>A0AAV0AV44</accession>
<dbReference type="EMBL" id="CALTRL010001802">
    <property type="protein sequence ID" value="CAH7673773.1"/>
    <property type="molecule type" value="Genomic_DNA"/>
</dbReference>
<comment type="caution">
    <text evidence="2">The sequence shown here is derived from an EMBL/GenBank/DDBJ whole genome shotgun (WGS) entry which is preliminary data.</text>
</comment>
<dbReference type="Proteomes" id="UP001153365">
    <property type="component" value="Unassembled WGS sequence"/>
</dbReference>
<organism evidence="2 3">
    <name type="scientific">Phakopsora pachyrhizi</name>
    <name type="common">Asian soybean rust disease fungus</name>
    <dbReference type="NCBI Taxonomy" id="170000"/>
    <lineage>
        <taxon>Eukaryota</taxon>
        <taxon>Fungi</taxon>
        <taxon>Dikarya</taxon>
        <taxon>Basidiomycota</taxon>
        <taxon>Pucciniomycotina</taxon>
        <taxon>Pucciniomycetes</taxon>
        <taxon>Pucciniales</taxon>
        <taxon>Phakopsoraceae</taxon>
        <taxon>Phakopsora</taxon>
    </lineage>
</organism>
<evidence type="ECO:0000313" key="2">
    <source>
        <dbReference type="EMBL" id="CAH7673773.1"/>
    </source>
</evidence>
<evidence type="ECO:0000256" key="1">
    <source>
        <dbReference type="SAM" id="MobiDB-lite"/>
    </source>
</evidence>
<reference evidence="2" key="1">
    <citation type="submission" date="2022-06" db="EMBL/GenBank/DDBJ databases">
        <authorList>
            <consortium name="SYNGENTA / RWTH Aachen University"/>
        </authorList>
    </citation>
    <scope>NUCLEOTIDE SEQUENCE</scope>
</reference>
<sequence>MFLLEDDKFNRCLPRAWLGLAGSRAGRANGPLSWLGQNGQAGAWLWAGKAGWGRLRLGYGQAGARLWAGKAGWGRLGLGYGHARLWAGKAGWGRLWLGYGQVRQAGARLWAGKAGWGRLRLGYGQAWLWAGKAGNAGWGRLWLGPNGQAGAGWGSAIGRLWAGKAGWGRLGQAVARSGRLGQAEARLWAGKAGWGRLWLGPNGQAGAGCGSVEWAGWGSAMGRLGLGPNGQGPLAWLGQNGQAGAGLWAGKAGWGRLGLGYGQARLWAGKAGWGRLRLGYGQAVARSEWAGWGRLGLGYGQAVARSEWAGWGKLGAESWEVFRKEILKHVVDQNSTGVDRVMLISKGTHKGREQAMGWLTAEYQEQMQAQKVIARGDIGRKEAKGNQTAELIGDRREAGHTHTQAEGNRATDGGLYRREEGDWTSELLEDKGMRAKDQDNTHKTMLDKMTIRRENMTGPTIQDRLRAQDTRRKIEIPTGGAFRGGFAGRAGQGSAQLGFAGLGPRQVGQARLGLAGSRAGRANDLALKNKYKERRGRLGWVLDRLGSWGLTKGRLGMAGLEVGQTGQFKGRFDLQKPDKNETSTNSSCPRTPKMEKKPKKEKPPGIEENPPKGKTPPGKETSVKDGFKGKTPLAGKGNTVNFE</sequence>
<feature type="compositionally biased region" description="Basic and acidic residues" evidence="1">
    <location>
        <begin position="570"/>
        <end position="581"/>
    </location>
</feature>
<evidence type="ECO:0000313" key="3">
    <source>
        <dbReference type="Proteomes" id="UP001153365"/>
    </source>
</evidence>
<feature type="compositionally biased region" description="Basic and acidic residues" evidence="1">
    <location>
        <begin position="601"/>
        <end position="611"/>
    </location>
</feature>
<keyword evidence="3" id="KW-1185">Reference proteome</keyword>
<gene>
    <name evidence="2" type="ORF">PPACK8108_LOCUS8666</name>
</gene>
<name>A0AAV0AV44_PHAPC</name>
<proteinExistence type="predicted"/>
<feature type="region of interest" description="Disordered" evidence="1">
    <location>
        <begin position="570"/>
        <end position="643"/>
    </location>
</feature>
<dbReference type="AlphaFoldDB" id="A0AAV0AV44"/>
<protein>
    <submittedName>
        <fullName evidence="2">Uncharacterized protein</fullName>
    </submittedName>
</protein>